<sequence>MTPAVDSKQTQQLYNSWRDLPWDKDFAIYILQVLLASLAFWAFMYFYGCYHHPIPKYYKSKMSVQDQFIWRFRVINCYHGAAATLLSLYWHLINYTTECSRQITTFELIMLANTCCHLLMDGLFMYVNGFLDTGNLIHHFFGISGYFACAYHQHNFTQMAMHLLPAEFSNVSMHMREILKRMGMRYTKTYYLNDYAYYIEYIICRALWIPAVFYFFATCATTSPAHMIIYPLHVLMSWYYVSNIPPLMISRYKEMKKIEKAGMKLEWIKPLDSEELKKQGIVSTERFHT</sequence>
<evidence type="ECO:0000256" key="3">
    <source>
        <dbReference type="ARBA" id="ARBA00022989"/>
    </source>
</evidence>
<keyword evidence="4 5" id="KW-0472">Membrane</keyword>
<evidence type="ECO:0000313" key="8">
    <source>
        <dbReference type="EMBL" id="CDW75829.1"/>
    </source>
</evidence>
<feature type="domain" description="TLC" evidence="7">
    <location>
        <begin position="65"/>
        <end position="243"/>
    </location>
</feature>
<evidence type="ECO:0000256" key="6">
    <source>
        <dbReference type="SAM" id="Phobius"/>
    </source>
</evidence>
<evidence type="ECO:0000313" key="9">
    <source>
        <dbReference type="Proteomes" id="UP000039865"/>
    </source>
</evidence>
<evidence type="ECO:0000256" key="5">
    <source>
        <dbReference type="PROSITE-ProRule" id="PRU00205"/>
    </source>
</evidence>
<gene>
    <name evidence="8" type="primary">Contig12030.g12867</name>
    <name evidence="8" type="ORF">STYLEM_4824</name>
</gene>
<feature type="transmembrane region" description="Helical" evidence="6">
    <location>
        <begin position="68"/>
        <end position="90"/>
    </location>
</feature>
<dbReference type="PANTHER" id="PTHR31898:SF1">
    <property type="entry name" value="TLC DOMAIN-CONTAINING PROTEIN 5"/>
    <property type="match status" value="1"/>
</dbReference>
<dbReference type="PANTHER" id="PTHR31898">
    <property type="entry name" value="TRANSMEMBRANE PROTEIN 136"/>
    <property type="match status" value="1"/>
</dbReference>
<keyword evidence="3 6" id="KW-1133">Transmembrane helix</keyword>
<evidence type="ECO:0000259" key="7">
    <source>
        <dbReference type="PROSITE" id="PS50922"/>
    </source>
</evidence>
<dbReference type="InParanoid" id="A0A078A524"/>
<dbReference type="InterPro" id="IPR006634">
    <property type="entry name" value="TLC-dom"/>
</dbReference>
<dbReference type="GO" id="GO:0016020">
    <property type="term" value="C:membrane"/>
    <property type="evidence" value="ECO:0007669"/>
    <property type="project" value="UniProtKB-SubCell"/>
</dbReference>
<reference evidence="8 9" key="1">
    <citation type="submission" date="2014-06" db="EMBL/GenBank/DDBJ databases">
        <authorList>
            <person name="Swart Estienne"/>
        </authorList>
    </citation>
    <scope>NUCLEOTIDE SEQUENCE [LARGE SCALE GENOMIC DNA]</scope>
    <source>
        <strain evidence="8 9">130c</strain>
    </source>
</reference>
<organism evidence="8 9">
    <name type="scientific">Stylonychia lemnae</name>
    <name type="common">Ciliate</name>
    <dbReference type="NCBI Taxonomy" id="5949"/>
    <lineage>
        <taxon>Eukaryota</taxon>
        <taxon>Sar</taxon>
        <taxon>Alveolata</taxon>
        <taxon>Ciliophora</taxon>
        <taxon>Intramacronucleata</taxon>
        <taxon>Spirotrichea</taxon>
        <taxon>Stichotrichia</taxon>
        <taxon>Sporadotrichida</taxon>
        <taxon>Oxytrichidae</taxon>
        <taxon>Stylonychinae</taxon>
        <taxon>Stylonychia</taxon>
    </lineage>
</organism>
<comment type="subcellular location">
    <subcellularLocation>
        <location evidence="1">Membrane</location>
        <topology evidence="1">Multi-pass membrane protein</topology>
    </subcellularLocation>
</comment>
<dbReference type="Proteomes" id="UP000039865">
    <property type="component" value="Unassembled WGS sequence"/>
</dbReference>
<dbReference type="EMBL" id="CCKQ01004676">
    <property type="protein sequence ID" value="CDW75829.1"/>
    <property type="molecule type" value="Genomic_DNA"/>
</dbReference>
<feature type="transmembrane region" description="Helical" evidence="6">
    <location>
        <begin position="228"/>
        <end position="249"/>
    </location>
</feature>
<evidence type="ECO:0000256" key="4">
    <source>
        <dbReference type="ARBA" id="ARBA00023136"/>
    </source>
</evidence>
<keyword evidence="2 5" id="KW-0812">Transmembrane</keyword>
<dbReference type="AlphaFoldDB" id="A0A078A524"/>
<proteinExistence type="predicted"/>
<accession>A0A078A524</accession>
<feature type="transmembrane region" description="Helical" evidence="6">
    <location>
        <begin position="195"/>
        <end position="216"/>
    </location>
</feature>
<feature type="transmembrane region" description="Helical" evidence="6">
    <location>
        <begin position="26"/>
        <end position="47"/>
    </location>
</feature>
<keyword evidence="9" id="KW-1185">Reference proteome</keyword>
<dbReference type="OrthoDB" id="506011at2759"/>
<protein>
    <submittedName>
        <fullName evidence="8">Transmembrane protein 56</fullName>
    </submittedName>
</protein>
<evidence type="ECO:0000256" key="1">
    <source>
        <dbReference type="ARBA" id="ARBA00004141"/>
    </source>
</evidence>
<name>A0A078A524_STYLE</name>
<dbReference type="InterPro" id="IPR042512">
    <property type="entry name" value="TLCD5"/>
</dbReference>
<dbReference type="PROSITE" id="PS50922">
    <property type="entry name" value="TLC"/>
    <property type="match status" value="1"/>
</dbReference>
<evidence type="ECO:0000256" key="2">
    <source>
        <dbReference type="ARBA" id="ARBA00022692"/>
    </source>
</evidence>
<feature type="transmembrane region" description="Helical" evidence="6">
    <location>
        <begin position="110"/>
        <end position="131"/>
    </location>
</feature>